<gene>
    <name evidence="9" type="ORF">CHC_T00009233001</name>
</gene>
<evidence type="ECO:0000313" key="10">
    <source>
        <dbReference type="Proteomes" id="UP000012073"/>
    </source>
</evidence>
<dbReference type="PhylomeDB" id="R7QBR9"/>
<protein>
    <recommendedName>
        <fullName evidence="3">nucleoside-diphosphate kinase</fullName>
        <ecNumber evidence="3">2.7.4.6</ecNumber>
    </recommendedName>
</protein>
<comment type="similarity">
    <text evidence="2 6 7">Belongs to the NDK family.</text>
</comment>
<dbReference type="FunFam" id="3.30.70.141:FF:000002">
    <property type="entry name" value="Nucleoside diphosphate kinase"/>
    <property type="match status" value="1"/>
</dbReference>
<evidence type="ECO:0000313" key="9">
    <source>
        <dbReference type="EMBL" id="CDF35947.1"/>
    </source>
</evidence>
<dbReference type="InterPro" id="IPR034907">
    <property type="entry name" value="NDK-like_dom"/>
</dbReference>
<dbReference type="GO" id="GO:0006183">
    <property type="term" value="P:GTP biosynthetic process"/>
    <property type="evidence" value="ECO:0007669"/>
    <property type="project" value="InterPro"/>
</dbReference>
<dbReference type="InterPro" id="IPR001564">
    <property type="entry name" value="Nucleoside_diP_kinase"/>
</dbReference>
<dbReference type="CDD" id="cd04413">
    <property type="entry name" value="NDPk_I"/>
    <property type="match status" value="1"/>
</dbReference>
<evidence type="ECO:0000256" key="3">
    <source>
        <dbReference type="ARBA" id="ARBA00012966"/>
    </source>
</evidence>
<dbReference type="Proteomes" id="UP000012073">
    <property type="component" value="Unassembled WGS sequence"/>
</dbReference>
<evidence type="ECO:0000259" key="8">
    <source>
        <dbReference type="SMART" id="SM00562"/>
    </source>
</evidence>
<dbReference type="Gene3D" id="3.30.70.141">
    <property type="entry name" value="Nucleoside diphosphate kinase-like domain"/>
    <property type="match status" value="1"/>
</dbReference>
<dbReference type="HAMAP" id="MF_00451">
    <property type="entry name" value="NDP_kinase"/>
    <property type="match status" value="1"/>
</dbReference>
<evidence type="ECO:0000256" key="4">
    <source>
        <dbReference type="ARBA" id="ARBA00022679"/>
    </source>
</evidence>
<dbReference type="PRINTS" id="PR01243">
    <property type="entry name" value="NUCDPKINASE"/>
</dbReference>
<dbReference type="Gramene" id="CDF35947">
    <property type="protein sequence ID" value="CDF35947"/>
    <property type="gene ID" value="CHC_T00009233001"/>
</dbReference>
<dbReference type="NCBIfam" id="NF001908">
    <property type="entry name" value="PRK00668.1"/>
    <property type="match status" value="1"/>
</dbReference>
<dbReference type="EMBL" id="HG001752">
    <property type="protein sequence ID" value="CDF35947.1"/>
    <property type="molecule type" value="Genomic_DNA"/>
</dbReference>
<dbReference type="OMA" id="QHYGEHK"/>
<feature type="domain" description="Nucleoside diphosphate kinase-like" evidence="8">
    <location>
        <begin position="4"/>
        <end position="138"/>
    </location>
</feature>
<dbReference type="AlphaFoldDB" id="R7QBR9"/>
<dbReference type="PROSITE" id="PS51374">
    <property type="entry name" value="NDPK_LIKE"/>
    <property type="match status" value="1"/>
</dbReference>
<dbReference type="Pfam" id="PF00334">
    <property type="entry name" value="NDK"/>
    <property type="match status" value="1"/>
</dbReference>
<dbReference type="GeneID" id="17323481"/>
<keyword evidence="5 9" id="KW-0418">Kinase</keyword>
<name>R7QBR9_CHOCR</name>
<dbReference type="SMART" id="SM00562">
    <property type="entry name" value="NDK"/>
    <property type="match status" value="1"/>
</dbReference>
<dbReference type="PANTHER" id="PTHR11349">
    <property type="entry name" value="NUCLEOSIDE DIPHOSPHATE KINASE"/>
    <property type="match status" value="1"/>
</dbReference>
<accession>R7QBR9</accession>
<dbReference type="GO" id="GO:0004550">
    <property type="term" value="F:nucleoside diphosphate kinase activity"/>
    <property type="evidence" value="ECO:0007669"/>
    <property type="project" value="UniProtKB-EC"/>
</dbReference>
<sequence>MSQDERTFIALKPDGMNRGLLGNIISRFEAKGYKLVGIKTLVPSRQLAETHYASLSSKPFFAGLVDFITSGPVCAMVWEGAGVVTTARKMIGETNPLSSNPGTIRGDFGVDVGRNGSDAVDTATREIGIWFEPSELCTWSPTASVWIYE</sequence>
<comment type="cofactor">
    <cofactor evidence="1">
        <name>Mg(2+)</name>
        <dbReference type="ChEBI" id="CHEBI:18420"/>
    </cofactor>
</comment>
<organism evidence="9 10">
    <name type="scientific">Chondrus crispus</name>
    <name type="common">Carrageen Irish moss</name>
    <name type="synonym">Polymorpha crispa</name>
    <dbReference type="NCBI Taxonomy" id="2769"/>
    <lineage>
        <taxon>Eukaryota</taxon>
        <taxon>Rhodophyta</taxon>
        <taxon>Florideophyceae</taxon>
        <taxon>Rhodymeniophycidae</taxon>
        <taxon>Gigartinales</taxon>
        <taxon>Gigartinaceae</taxon>
        <taxon>Chondrus</taxon>
    </lineage>
</organism>
<dbReference type="SUPFAM" id="SSF54919">
    <property type="entry name" value="Nucleoside diphosphate kinase, NDK"/>
    <property type="match status" value="1"/>
</dbReference>
<reference evidence="10" key="1">
    <citation type="journal article" date="2013" name="Proc. Natl. Acad. Sci. U.S.A.">
        <title>Genome structure and metabolic features in the red seaweed Chondrus crispus shed light on evolution of the Archaeplastida.</title>
        <authorList>
            <person name="Collen J."/>
            <person name="Porcel B."/>
            <person name="Carre W."/>
            <person name="Ball S.G."/>
            <person name="Chaparro C."/>
            <person name="Tonon T."/>
            <person name="Barbeyron T."/>
            <person name="Michel G."/>
            <person name="Noel B."/>
            <person name="Valentin K."/>
            <person name="Elias M."/>
            <person name="Artiguenave F."/>
            <person name="Arun A."/>
            <person name="Aury J.M."/>
            <person name="Barbosa-Neto J.F."/>
            <person name="Bothwell J.H."/>
            <person name="Bouget F.Y."/>
            <person name="Brillet L."/>
            <person name="Cabello-Hurtado F."/>
            <person name="Capella-Gutierrez S."/>
            <person name="Charrier B."/>
            <person name="Cladiere L."/>
            <person name="Cock J.M."/>
            <person name="Coelho S.M."/>
            <person name="Colleoni C."/>
            <person name="Czjzek M."/>
            <person name="Da Silva C."/>
            <person name="Delage L."/>
            <person name="Denoeud F."/>
            <person name="Deschamps P."/>
            <person name="Dittami S.M."/>
            <person name="Gabaldon T."/>
            <person name="Gachon C.M."/>
            <person name="Groisillier A."/>
            <person name="Herve C."/>
            <person name="Jabbari K."/>
            <person name="Katinka M."/>
            <person name="Kloareg B."/>
            <person name="Kowalczyk N."/>
            <person name="Labadie K."/>
            <person name="Leblanc C."/>
            <person name="Lopez P.J."/>
            <person name="McLachlan D.H."/>
            <person name="Meslet-Cladiere L."/>
            <person name="Moustafa A."/>
            <person name="Nehr Z."/>
            <person name="Nyvall Collen P."/>
            <person name="Panaud O."/>
            <person name="Partensky F."/>
            <person name="Poulain J."/>
            <person name="Rensing S.A."/>
            <person name="Rousvoal S."/>
            <person name="Samson G."/>
            <person name="Symeonidi A."/>
            <person name="Weissenbach J."/>
            <person name="Zambounis A."/>
            <person name="Wincker P."/>
            <person name="Boyen C."/>
        </authorList>
    </citation>
    <scope>NUCLEOTIDE SEQUENCE [LARGE SCALE GENOMIC DNA]</scope>
    <source>
        <strain evidence="10">cv. Stackhouse</strain>
    </source>
</reference>
<keyword evidence="10" id="KW-1185">Reference proteome</keyword>
<dbReference type="GO" id="GO:0006228">
    <property type="term" value="P:UTP biosynthetic process"/>
    <property type="evidence" value="ECO:0007669"/>
    <property type="project" value="InterPro"/>
</dbReference>
<dbReference type="EC" id="2.7.4.6" evidence="3"/>
<dbReference type="InterPro" id="IPR036850">
    <property type="entry name" value="NDK-like_dom_sf"/>
</dbReference>
<dbReference type="KEGG" id="ccp:CHC_T00009233001"/>
<comment type="caution">
    <text evidence="6">Lacks conserved residue(s) required for the propagation of feature annotation.</text>
</comment>
<dbReference type="GO" id="GO:0006241">
    <property type="term" value="P:CTP biosynthetic process"/>
    <property type="evidence" value="ECO:0007669"/>
    <property type="project" value="InterPro"/>
</dbReference>
<dbReference type="STRING" id="2769.R7QBR9"/>
<evidence type="ECO:0000256" key="5">
    <source>
        <dbReference type="ARBA" id="ARBA00022777"/>
    </source>
</evidence>
<evidence type="ECO:0000256" key="7">
    <source>
        <dbReference type="RuleBase" id="RU004011"/>
    </source>
</evidence>
<proteinExistence type="inferred from homology"/>
<keyword evidence="4" id="KW-0808">Transferase</keyword>
<dbReference type="RefSeq" id="XP_005715766.1">
    <property type="nucleotide sequence ID" value="XM_005715709.1"/>
</dbReference>
<dbReference type="OrthoDB" id="2162449at2759"/>
<evidence type="ECO:0000256" key="6">
    <source>
        <dbReference type="PROSITE-ProRule" id="PRU00706"/>
    </source>
</evidence>
<evidence type="ECO:0000256" key="1">
    <source>
        <dbReference type="ARBA" id="ARBA00001946"/>
    </source>
</evidence>
<evidence type="ECO:0000256" key="2">
    <source>
        <dbReference type="ARBA" id="ARBA00008142"/>
    </source>
</evidence>